<dbReference type="Proteomes" id="UP000887580">
    <property type="component" value="Unplaced"/>
</dbReference>
<sequence>MLCSFRAAADYEDIVKFEIGANSIVGQKMKFHEFTLSKPDNQPREFVSCMSRMIAFEDFALFLVQMETFRYFGGNLVVAYLECAIKKVYELMKIYEKDGLLKMRHAYKASDNPNIPYDSDAQTEFSNQLTNSHLCLYEFRESAEFIAFTDWDDVLFVRQIFGKIPSTFAESFRKISFLNPSVASFSVSRYPFINEKAFRPKSYPFSFEKLFNQLNYSLKTTPSKLVVRPQNVGGVWIHNLGYSESNKYQDIRVDSKIAAIFHIKNLIIDERETETPIKKLIYTENGSHLIVGKVLQKNMVKMFGKYNFTLDLSEYSHSQIFHKLIFKCYDAITKKKVNKTLLFCPTHKGCIYPEQNITVIKVAATYKKPKKIAGSIWHEREKVDFVESNKGCL</sequence>
<protein>
    <submittedName>
        <fullName evidence="2">Glycosyltransferase family 92 protein</fullName>
    </submittedName>
</protein>
<proteinExistence type="predicted"/>
<name>A0AC35F2D1_9BILA</name>
<accession>A0AC35F2D1</accession>
<evidence type="ECO:0000313" key="1">
    <source>
        <dbReference type="Proteomes" id="UP000887580"/>
    </source>
</evidence>
<dbReference type="WBParaSite" id="PS1159_v2.g13124.t1">
    <property type="protein sequence ID" value="PS1159_v2.g13124.t1"/>
    <property type="gene ID" value="PS1159_v2.g13124"/>
</dbReference>
<reference evidence="2" key="1">
    <citation type="submission" date="2022-11" db="UniProtKB">
        <authorList>
            <consortium name="WormBaseParasite"/>
        </authorList>
    </citation>
    <scope>IDENTIFICATION</scope>
</reference>
<organism evidence="1 2">
    <name type="scientific">Panagrolaimus sp. PS1159</name>
    <dbReference type="NCBI Taxonomy" id="55785"/>
    <lineage>
        <taxon>Eukaryota</taxon>
        <taxon>Metazoa</taxon>
        <taxon>Ecdysozoa</taxon>
        <taxon>Nematoda</taxon>
        <taxon>Chromadorea</taxon>
        <taxon>Rhabditida</taxon>
        <taxon>Tylenchina</taxon>
        <taxon>Panagrolaimomorpha</taxon>
        <taxon>Panagrolaimoidea</taxon>
        <taxon>Panagrolaimidae</taxon>
        <taxon>Panagrolaimus</taxon>
    </lineage>
</organism>
<evidence type="ECO:0000313" key="2">
    <source>
        <dbReference type="WBParaSite" id="PS1159_v2.g13124.t1"/>
    </source>
</evidence>